<dbReference type="InterPro" id="IPR019422">
    <property type="entry name" value="7TM_GPCR_serpentine_rcpt_Srh"/>
</dbReference>
<accession>A0A8R1I217</accession>
<evidence type="ECO:0008006" key="4">
    <source>
        <dbReference type="Google" id="ProtNLM"/>
    </source>
</evidence>
<sequence>MMCVWRNSSLELETFAPSILHPLAVVEVSVHLLAAYVIVRKTPSRMASVKWTMLAMHVLGAYLDLFLSALSTQYFLIPTASGYSSGVYTDLLGISVKWQAYMFISAICLSGVSILGFFENRYNALVKGSNSRLTDDKRRMIYVGAHYVYAFTFILPITFTPPEQEFGKAYVREMLPCIPQSVLDHPHFFVYAIDITLLTYLIAMAAVVIAVETIFFFIRIVIYLSSQRARSQKTYKLQLQFFIALSVQIVIPILVLLVPIGYIVFAFSQDYFDQALNNISLNMMAFHGLTSSLVMLAVHKPYRKAMLKMLPNRLYPFKRSKSISQRDGAIVVIHSSRLF</sequence>
<dbReference type="SUPFAM" id="SSF81321">
    <property type="entry name" value="Family A G protein-coupled receptor-like"/>
    <property type="match status" value="1"/>
</dbReference>
<dbReference type="EnsemblMetazoa" id="CJA17036b.1">
    <property type="protein sequence ID" value="CJA17036b.1"/>
    <property type="gene ID" value="WBGene00136240"/>
</dbReference>
<dbReference type="AlphaFoldDB" id="A0A8R1I217"/>
<feature type="transmembrane region" description="Helical" evidence="1">
    <location>
        <begin position="188"/>
        <end position="218"/>
    </location>
</feature>
<feature type="transmembrane region" description="Helical" evidence="1">
    <location>
        <begin position="139"/>
        <end position="159"/>
    </location>
</feature>
<reference evidence="2" key="2">
    <citation type="submission" date="2022-06" db="UniProtKB">
        <authorList>
            <consortium name="EnsemblMetazoa"/>
        </authorList>
    </citation>
    <scope>IDENTIFICATION</scope>
    <source>
        <strain evidence="2">DF5081</strain>
    </source>
</reference>
<name>A0A8R1I217_CAEJA</name>
<keyword evidence="1" id="KW-0472">Membrane</keyword>
<feature type="transmembrane region" description="Helical" evidence="1">
    <location>
        <begin position="279"/>
        <end position="298"/>
    </location>
</feature>
<proteinExistence type="predicted"/>
<dbReference type="Proteomes" id="UP000005237">
    <property type="component" value="Unassembled WGS sequence"/>
</dbReference>
<keyword evidence="1" id="KW-1133">Transmembrane helix</keyword>
<dbReference type="InterPro" id="IPR053220">
    <property type="entry name" value="Nematode_rcpt-like_serp_H"/>
</dbReference>
<feature type="transmembrane region" description="Helical" evidence="1">
    <location>
        <begin position="20"/>
        <end position="39"/>
    </location>
</feature>
<dbReference type="PANTHER" id="PTHR22941">
    <property type="entry name" value="SERPENTINE RECEPTOR"/>
    <property type="match status" value="1"/>
</dbReference>
<feature type="transmembrane region" description="Helical" evidence="1">
    <location>
        <begin position="239"/>
        <end position="267"/>
    </location>
</feature>
<evidence type="ECO:0000313" key="2">
    <source>
        <dbReference type="EnsemblMetazoa" id="CJA17036b.1"/>
    </source>
</evidence>
<evidence type="ECO:0000256" key="1">
    <source>
        <dbReference type="SAM" id="Phobius"/>
    </source>
</evidence>
<dbReference type="Pfam" id="PF10318">
    <property type="entry name" value="7TM_GPCR_Srh"/>
    <property type="match status" value="1"/>
</dbReference>
<reference evidence="3" key="1">
    <citation type="submission" date="2010-08" db="EMBL/GenBank/DDBJ databases">
        <authorList>
            <consortium name="Caenorhabditis japonica Sequencing Consortium"/>
            <person name="Wilson R.K."/>
        </authorList>
    </citation>
    <scope>NUCLEOTIDE SEQUENCE [LARGE SCALE GENOMIC DNA]</scope>
    <source>
        <strain evidence="3">DF5081</strain>
    </source>
</reference>
<feature type="transmembrane region" description="Helical" evidence="1">
    <location>
        <begin position="96"/>
        <end position="118"/>
    </location>
</feature>
<dbReference type="Gene3D" id="1.20.1070.10">
    <property type="entry name" value="Rhodopsin 7-helix transmembrane proteins"/>
    <property type="match status" value="1"/>
</dbReference>
<evidence type="ECO:0000313" key="3">
    <source>
        <dbReference type="Proteomes" id="UP000005237"/>
    </source>
</evidence>
<keyword evidence="1" id="KW-0812">Transmembrane</keyword>
<keyword evidence="3" id="KW-1185">Reference proteome</keyword>
<organism evidence="2 3">
    <name type="scientific">Caenorhabditis japonica</name>
    <dbReference type="NCBI Taxonomy" id="281687"/>
    <lineage>
        <taxon>Eukaryota</taxon>
        <taxon>Metazoa</taxon>
        <taxon>Ecdysozoa</taxon>
        <taxon>Nematoda</taxon>
        <taxon>Chromadorea</taxon>
        <taxon>Rhabditida</taxon>
        <taxon>Rhabditina</taxon>
        <taxon>Rhabditomorpha</taxon>
        <taxon>Rhabditoidea</taxon>
        <taxon>Rhabditidae</taxon>
        <taxon>Peloderinae</taxon>
        <taxon>Caenorhabditis</taxon>
    </lineage>
</organism>
<feature type="transmembrane region" description="Helical" evidence="1">
    <location>
        <begin position="51"/>
        <end position="76"/>
    </location>
</feature>
<dbReference type="PANTHER" id="PTHR22941:SF27">
    <property type="entry name" value="SERPENTINE RECEPTOR, CLASS H"/>
    <property type="match status" value="1"/>
</dbReference>
<protein>
    <recommendedName>
        <fullName evidence="4">Serpentine Receptor, class H</fullName>
    </recommendedName>
</protein>